<keyword evidence="2" id="KW-0805">Transcription regulation</keyword>
<organism evidence="8 9">
    <name type="scientific">Hyalella azteca</name>
    <name type="common">Amphipod</name>
    <dbReference type="NCBI Taxonomy" id="294128"/>
    <lineage>
        <taxon>Eukaryota</taxon>
        <taxon>Metazoa</taxon>
        <taxon>Ecdysozoa</taxon>
        <taxon>Arthropoda</taxon>
        <taxon>Crustacea</taxon>
        <taxon>Multicrustacea</taxon>
        <taxon>Malacostraca</taxon>
        <taxon>Eumalacostraca</taxon>
        <taxon>Peracarida</taxon>
        <taxon>Amphipoda</taxon>
        <taxon>Senticaudata</taxon>
        <taxon>Talitrida</taxon>
        <taxon>Talitroidea</taxon>
        <taxon>Hyalellidae</taxon>
        <taxon>Hyalella</taxon>
    </lineage>
</organism>
<evidence type="ECO:0000256" key="3">
    <source>
        <dbReference type="ARBA" id="ARBA00023125"/>
    </source>
</evidence>
<evidence type="ECO:0000259" key="7">
    <source>
        <dbReference type="PROSITE" id="PS50888"/>
    </source>
</evidence>
<proteinExistence type="predicted"/>
<dbReference type="PANTHER" id="PTHR23043">
    <property type="entry name" value="HYPOXIA-INDUCIBLE FACTOR 1 ALPHA"/>
    <property type="match status" value="1"/>
</dbReference>
<evidence type="ECO:0000256" key="6">
    <source>
        <dbReference type="SAM" id="MobiDB-lite"/>
    </source>
</evidence>
<dbReference type="GO" id="GO:0046983">
    <property type="term" value="F:protein dimerization activity"/>
    <property type="evidence" value="ECO:0007669"/>
    <property type="project" value="InterPro"/>
</dbReference>
<dbReference type="RefSeq" id="XP_018012338.1">
    <property type="nucleotide sequence ID" value="XM_018156849.2"/>
</dbReference>
<dbReference type="GO" id="GO:0005634">
    <property type="term" value="C:nucleus"/>
    <property type="evidence" value="ECO:0007669"/>
    <property type="project" value="UniProtKB-SubCell"/>
</dbReference>
<dbReference type="GO" id="GO:0000981">
    <property type="term" value="F:DNA-binding transcription factor activity, RNA polymerase II-specific"/>
    <property type="evidence" value="ECO:0007669"/>
    <property type="project" value="TreeGrafter"/>
</dbReference>
<evidence type="ECO:0000256" key="1">
    <source>
        <dbReference type="ARBA" id="ARBA00004123"/>
    </source>
</evidence>
<dbReference type="PANTHER" id="PTHR23043:SF39">
    <property type="entry name" value="DYSFUSION, ISOFORM D"/>
    <property type="match status" value="1"/>
</dbReference>
<keyword evidence="3" id="KW-0238">DNA-binding</keyword>
<dbReference type="InterPro" id="IPR011598">
    <property type="entry name" value="bHLH_dom"/>
</dbReference>
<comment type="subcellular location">
    <subcellularLocation>
        <location evidence="1">Nucleus</location>
    </subcellularLocation>
</comment>
<dbReference type="CTD" id="8291"/>
<feature type="domain" description="BHLH" evidence="7">
    <location>
        <begin position="11"/>
        <end position="64"/>
    </location>
</feature>
<dbReference type="Gene3D" id="3.30.450.20">
    <property type="entry name" value="PAS domain"/>
    <property type="match status" value="2"/>
</dbReference>
<evidence type="ECO:0000256" key="5">
    <source>
        <dbReference type="ARBA" id="ARBA00023242"/>
    </source>
</evidence>
<dbReference type="GO" id="GO:0000977">
    <property type="term" value="F:RNA polymerase II transcription regulatory region sequence-specific DNA binding"/>
    <property type="evidence" value="ECO:0007669"/>
    <property type="project" value="TreeGrafter"/>
</dbReference>
<feature type="region of interest" description="Disordered" evidence="6">
    <location>
        <begin position="328"/>
        <end position="363"/>
    </location>
</feature>
<dbReference type="SUPFAM" id="SSF55785">
    <property type="entry name" value="PYP-like sensor domain (PAS domain)"/>
    <property type="match status" value="1"/>
</dbReference>
<dbReference type="Proteomes" id="UP000694843">
    <property type="component" value="Unplaced"/>
</dbReference>
<evidence type="ECO:0000313" key="8">
    <source>
        <dbReference type="Proteomes" id="UP000694843"/>
    </source>
</evidence>
<dbReference type="FunFam" id="3.30.450.20:FF:000081">
    <property type="entry name" value="Dysfusion, isoform B"/>
    <property type="match status" value="1"/>
</dbReference>
<keyword evidence="8" id="KW-1185">Reference proteome</keyword>
<gene>
    <name evidence="9" type="primary">LOC108669501</name>
</gene>
<name>A0A8B7NFE1_HYAAZ</name>
<accession>A0A8B7NFE1</accession>
<keyword evidence="4" id="KW-0804">Transcription</keyword>
<dbReference type="InterPro" id="IPR000014">
    <property type="entry name" value="PAS"/>
</dbReference>
<feature type="compositionally biased region" description="Polar residues" evidence="6">
    <location>
        <begin position="643"/>
        <end position="652"/>
    </location>
</feature>
<dbReference type="Pfam" id="PF14598">
    <property type="entry name" value="PAS_11"/>
    <property type="match status" value="1"/>
</dbReference>
<dbReference type="GO" id="GO:0045944">
    <property type="term" value="P:positive regulation of transcription by RNA polymerase II"/>
    <property type="evidence" value="ECO:0007669"/>
    <property type="project" value="UniProtKB-ARBA"/>
</dbReference>
<reference evidence="9" key="1">
    <citation type="submission" date="2025-08" db="UniProtKB">
        <authorList>
            <consortium name="RefSeq"/>
        </authorList>
    </citation>
    <scope>IDENTIFICATION</scope>
    <source>
        <tissue evidence="9">Whole organism</tissue>
    </source>
</reference>
<dbReference type="Pfam" id="PF23183">
    <property type="entry name" value="bHLH_NPAS4"/>
    <property type="match status" value="1"/>
</dbReference>
<sequence>MHDILKMCSFEGTKSTKGASKMRRDLLNAEIGQLRELLPLPPSTRQRLSQLQLMALVCVYVRKSNYFQQVLKQQATRLASESANMEFLKALNGFLIMMTQGGKLLYISDNAAEYLGHSMMRKYISCLTKPQIITISPSFMYRRLDKQDHAAVQAELVRAAQAGPEDDRLFLCRMNVSRNARRQMRFGDQKVVLVHGHFLSYLPLCSRNEPVFLAHCSPVAMPETRESVVQGATNVFTTLHTLDMKIISIDKNGEFYLGYNKSSLAGVSWYHLIHPDNLRDAQTKHRLITSSEQERSCILLLRLQAAGGAWRWVHCVLQLKDAQETSTNSTATAATSATAAPTATSTVTSGTQPQIPSTSASVPVQNVEAPSPVIAGAQAAQAATAQPAQPLQNQQQPIIVATNQVLSEREAAVLRSNSWLYHYYTMQSKLQYGLAYEAQRVHAYYPQVMPYQTEAAGSYMATNPLASTHYQQQFNPTTHSSHYPLSTSYLHPYHAHYSLRLHSEYSRDSSQSYYDYSSPAAHNYVYNYSNGLQTTAPVPEAMSPAPSLTPKSRRSTPMSSPKRSPVSHGLGSTDGSGGVAVATPVAVRPSPHTQIKGGSPMSVDESELSWKSSPNQEVPECPEYTPYVTPPYSTTASPTKSTHFSFDNSPEASDQYVPSPHIDPREAPWYSHAFVR</sequence>
<dbReference type="CDD" id="cd00130">
    <property type="entry name" value="PAS"/>
    <property type="match status" value="1"/>
</dbReference>
<evidence type="ECO:0000256" key="4">
    <source>
        <dbReference type="ARBA" id="ARBA00023163"/>
    </source>
</evidence>
<dbReference type="CDD" id="cd19697">
    <property type="entry name" value="bHLH-PAS_NPAS4_PASD10"/>
    <property type="match status" value="1"/>
</dbReference>
<dbReference type="KEGG" id="hazt:108669501"/>
<keyword evidence="5" id="KW-0539">Nucleus</keyword>
<feature type="compositionally biased region" description="Polar residues" evidence="6">
    <location>
        <begin position="352"/>
        <end position="363"/>
    </location>
</feature>
<dbReference type="InterPro" id="IPR056192">
    <property type="entry name" value="bHLH_NPAS4"/>
</dbReference>
<evidence type="ECO:0000313" key="9">
    <source>
        <dbReference type="RefSeq" id="XP_018012338.1"/>
    </source>
</evidence>
<feature type="compositionally biased region" description="Low complexity" evidence="6">
    <location>
        <begin position="328"/>
        <end position="351"/>
    </location>
</feature>
<dbReference type="GeneID" id="108669501"/>
<dbReference type="InterPro" id="IPR035965">
    <property type="entry name" value="PAS-like_dom_sf"/>
</dbReference>
<protein>
    <submittedName>
        <fullName evidence="9">Neuronal PAS domain-containing protein 4</fullName>
    </submittedName>
</protein>
<feature type="region of interest" description="Disordered" evidence="6">
    <location>
        <begin position="537"/>
        <end position="676"/>
    </location>
</feature>
<dbReference type="OrthoDB" id="9978016at2759"/>
<evidence type="ECO:0000256" key="2">
    <source>
        <dbReference type="ARBA" id="ARBA00023015"/>
    </source>
</evidence>
<dbReference type="AlphaFoldDB" id="A0A8B7NFE1"/>
<dbReference type="PROSITE" id="PS50888">
    <property type="entry name" value="BHLH"/>
    <property type="match status" value="1"/>
</dbReference>
<feature type="compositionally biased region" description="Low complexity" evidence="6">
    <location>
        <begin position="619"/>
        <end position="642"/>
    </location>
</feature>